<organism evidence="3">
    <name type="scientific">hydrocarbon metagenome</name>
    <dbReference type="NCBI Taxonomy" id="938273"/>
    <lineage>
        <taxon>unclassified sequences</taxon>
        <taxon>metagenomes</taxon>
        <taxon>ecological metagenomes</taxon>
    </lineage>
</organism>
<evidence type="ECO:0000313" key="3">
    <source>
        <dbReference type="EMBL" id="KUG27441.1"/>
    </source>
</evidence>
<accession>A0A0W8G324</accession>
<name>A0A0W8G324_9ZZZZ</name>
<dbReference type="InterPro" id="IPR028081">
    <property type="entry name" value="Leu-bd"/>
</dbReference>
<dbReference type="PANTHER" id="PTHR30483">
    <property type="entry name" value="LEUCINE-SPECIFIC-BINDING PROTEIN"/>
    <property type="match status" value="1"/>
</dbReference>
<proteinExistence type="predicted"/>
<dbReference type="InterPro" id="IPR051010">
    <property type="entry name" value="BCAA_transport"/>
</dbReference>
<reference evidence="3" key="1">
    <citation type="journal article" date="2015" name="Proc. Natl. Acad. Sci. U.S.A.">
        <title>Networks of energetic and metabolic interactions define dynamics in microbial communities.</title>
        <authorList>
            <person name="Embree M."/>
            <person name="Liu J.K."/>
            <person name="Al-Bassam M.M."/>
            <person name="Zengler K."/>
        </authorList>
    </citation>
    <scope>NUCLEOTIDE SEQUENCE</scope>
</reference>
<evidence type="ECO:0000256" key="1">
    <source>
        <dbReference type="ARBA" id="ARBA00022729"/>
    </source>
</evidence>
<feature type="domain" description="Leucine-binding protein" evidence="2">
    <location>
        <begin position="42"/>
        <end position="382"/>
    </location>
</feature>
<dbReference type="SUPFAM" id="SSF53822">
    <property type="entry name" value="Periplasmic binding protein-like I"/>
    <property type="match status" value="1"/>
</dbReference>
<dbReference type="AlphaFoldDB" id="A0A0W8G324"/>
<dbReference type="PANTHER" id="PTHR30483:SF6">
    <property type="entry name" value="PERIPLASMIC BINDING PROTEIN OF ABC TRANSPORTER FOR NATURAL AMINO ACIDS"/>
    <property type="match status" value="1"/>
</dbReference>
<keyword evidence="1" id="KW-0732">Signal</keyword>
<evidence type="ECO:0000259" key="2">
    <source>
        <dbReference type="Pfam" id="PF13458"/>
    </source>
</evidence>
<sequence length="409" mass="42205">MTRLVSTPHLAIRLAIHLALALALALILSAAVPALAQEAAAPIPIGMAVAQTGPVALFGQEQMEGAHIALTRQNAAQNPHETSIALVLRDTGGDEAGAVSAFRTLIETDKVVAIVGPTLSQQAFAADPLADQAKTPVVAPSNTAAGIPGIGPFVCRISAPMSQVAPHSVRRALGLNPGISRVAVLFARNDTYSVSETATFREAVKSLGLTTVAVEEFQTTDTDFSTPVAAVLGAKADLVIISGLAADSGALVRQLRQKGYAGTIVGGNGLNSTNVFPVCGAQCDGVLVAQAYSPDAVAQNPVNQGFVNDFQAAYHKTPGQFSAQAYTAVQVVAEAVARVEKDSGRKAGEFEPAALREAVNAALRSGPFLTPLGEIRILPSGEIEQKDVFVSKIAMNSDGRTGSFVLVAE</sequence>
<dbReference type="EMBL" id="LNQE01000328">
    <property type="protein sequence ID" value="KUG27441.1"/>
    <property type="molecule type" value="Genomic_DNA"/>
</dbReference>
<protein>
    <submittedName>
        <fullName evidence="3">Branched-chain amino acid abc transporter, amino acid-binding protein</fullName>
    </submittedName>
</protein>
<comment type="caution">
    <text evidence="3">The sequence shown here is derived from an EMBL/GenBank/DDBJ whole genome shotgun (WGS) entry which is preliminary data.</text>
</comment>
<gene>
    <name evidence="3" type="ORF">ASZ90_002701</name>
</gene>
<dbReference type="InterPro" id="IPR028082">
    <property type="entry name" value="Peripla_BP_I"/>
</dbReference>
<dbReference type="Gene3D" id="3.40.50.2300">
    <property type="match status" value="2"/>
</dbReference>
<dbReference type="Pfam" id="PF13458">
    <property type="entry name" value="Peripla_BP_6"/>
    <property type="match status" value="1"/>
</dbReference>
<dbReference type="CDD" id="cd06348">
    <property type="entry name" value="PBP1_ABC_HAAT-like"/>
    <property type="match status" value="1"/>
</dbReference>